<dbReference type="RefSeq" id="WP_206081658.1">
    <property type="nucleotide sequence ID" value="NZ_VUNG01000002.1"/>
</dbReference>
<dbReference type="Proteomes" id="UP000438914">
    <property type="component" value="Unassembled WGS sequence"/>
</dbReference>
<gene>
    <name evidence="1" type="ORF">FYJ73_01075</name>
</gene>
<protein>
    <submittedName>
        <fullName evidence="1">Uncharacterized protein</fullName>
    </submittedName>
</protein>
<evidence type="ECO:0000313" key="1">
    <source>
        <dbReference type="EMBL" id="MST83291.1"/>
    </source>
</evidence>
<sequence length="102" mass="11487">MGELGPEATVVIPNSIAGDLIEKPSKTSYYVLQGTRLSSSRQGLNIRVRKNRRSEKKTKWKRVKKWATCAALKCFHNGIILIVISKKLCGKDNKKKDSMQVL</sequence>
<proteinExistence type="predicted"/>
<dbReference type="EMBL" id="VUNG01000002">
    <property type="protein sequence ID" value="MST83291.1"/>
    <property type="molecule type" value="Genomic_DNA"/>
</dbReference>
<keyword evidence="2" id="KW-1185">Reference proteome</keyword>
<reference evidence="1 2" key="1">
    <citation type="submission" date="2019-08" db="EMBL/GenBank/DDBJ databases">
        <title>In-depth cultivation of the pig gut microbiome towards novel bacterial diversity and tailored functional studies.</title>
        <authorList>
            <person name="Wylensek D."/>
            <person name="Hitch T.C.A."/>
            <person name="Clavel T."/>
        </authorList>
    </citation>
    <scope>NUCLEOTIDE SEQUENCE [LARGE SCALE GENOMIC DNA]</scope>
    <source>
        <strain evidence="1 2">LKV-178-WT-2A</strain>
    </source>
</reference>
<organism evidence="1 2">
    <name type="scientific">Hallella mizrahii</name>
    <dbReference type="NCBI Taxonomy" id="2606637"/>
    <lineage>
        <taxon>Bacteria</taxon>
        <taxon>Pseudomonadati</taxon>
        <taxon>Bacteroidota</taxon>
        <taxon>Bacteroidia</taxon>
        <taxon>Bacteroidales</taxon>
        <taxon>Prevotellaceae</taxon>
        <taxon>Hallella</taxon>
    </lineage>
</organism>
<accession>A0A7K0KBI8</accession>
<evidence type="ECO:0000313" key="2">
    <source>
        <dbReference type="Proteomes" id="UP000438914"/>
    </source>
</evidence>
<name>A0A7K0KBI8_9BACT</name>
<comment type="caution">
    <text evidence="1">The sequence shown here is derived from an EMBL/GenBank/DDBJ whole genome shotgun (WGS) entry which is preliminary data.</text>
</comment>
<dbReference type="AlphaFoldDB" id="A0A7K0KBI8"/>